<dbReference type="Proteomes" id="UP000247612">
    <property type="component" value="Unassembled WGS sequence"/>
</dbReference>
<dbReference type="OrthoDB" id="3063769at2"/>
<accession>A0A318KSQ1</accession>
<comment type="caution">
    <text evidence="1">The sequence shown here is derived from an EMBL/GenBank/DDBJ whole genome shotgun (WGS) entry which is preliminary data.</text>
</comment>
<proteinExistence type="predicted"/>
<name>A0A318KSQ1_9FIRM</name>
<protein>
    <submittedName>
        <fullName evidence="1">Uncharacterized protein</fullName>
    </submittedName>
</protein>
<reference evidence="1 2" key="1">
    <citation type="submission" date="2018-05" db="EMBL/GenBank/DDBJ databases">
        <title>Genomic Encyclopedia of Type Strains, Phase IV (KMG-IV): sequencing the most valuable type-strain genomes for metagenomic binning, comparative biology and taxonomic classification.</title>
        <authorList>
            <person name="Goeker M."/>
        </authorList>
    </citation>
    <scope>NUCLEOTIDE SEQUENCE [LARGE SCALE GENOMIC DNA]</scope>
    <source>
        <strain evidence="1 2">JC118</strain>
    </source>
</reference>
<gene>
    <name evidence="1" type="ORF">DES51_10212</name>
</gene>
<evidence type="ECO:0000313" key="1">
    <source>
        <dbReference type="EMBL" id="PXX80894.1"/>
    </source>
</evidence>
<dbReference type="EMBL" id="QJKH01000002">
    <property type="protein sequence ID" value="PXX80894.1"/>
    <property type="molecule type" value="Genomic_DNA"/>
</dbReference>
<keyword evidence="2" id="KW-1185">Reference proteome</keyword>
<dbReference type="RefSeq" id="WP_022938837.1">
    <property type="nucleotide sequence ID" value="NZ_CABKRQ010000006.1"/>
</dbReference>
<dbReference type="AlphaFoldDB" id="A0A318KSQ1"/>
<evidence type="ECO:0000313" key="2">
    <source>
        <dbReference type="Proteomes" id="UP000247612"/>
    </source>
</evidence>
<organism evidence="1 2">
    <name type="scientific">Dielma fastidiosa</name>
    <dbReference type="NCBI Taxonomy" id="1034346"/>
    <lineage>
        <taxon>Bacteria</taxon>
        <taxon>Bacillati</taxon>
        <taxon>Bacillota</taxon>
        <taxon>Erysipelotrichia</taxon>
        <taxon>Erysipelotrichales</taxon>
        <taxon>Erysipelotrichaceae</taxon>
        <taxon>Dielma</taxon>
    </lineage>
</organism>
<sequence>MKRKLGFSLCGLIIVFFLVVLAYNIFNSFKPEITFQRFRMDIEENYNFDVSRMMMSYNEQWPLPASFMDNLNAYVDWDHEIFDELYYDCMAPTDVKLSAVIDNSKVTFTYQGYITTKQGETMDYFEEATFDFHVHPELKNFDDVIE</sequence>